<evidence type="ECO:0000313" key="3">
    <source>
        <dbReference type="Proteomes" id="UP000054481"/>
    </source>
</evidence>
<gene>
    <name evidence="2" type="ORF">HIM_09946</name>
</gene>
<name>A0A0F7ZS35_9HYPO</name>
<accession>A0A0F7ZS35</accession>
<evidence type="ECO:0000259" key="1">
    <source>
        <dbReference type="Pfam" id="PF16787"/>
    </source>
</evidence>
<dbReference type="AlphaFoldDB" id="A0A0F7ZS35"/>
<organism evidence="2 3">
    <name type="scientific">Hirsutella minnesotensis 3608</name>
    <dbReference type="NCBI Taxonomy" id="1043627"/>
    <lineage>
        <taxon>Eukaryota</taxon>
        <taxon>Fungi</taxon>
        <taxon>Dikarya</taxon>
        <taxon>Ascomycota</taxon>
        <taxon>Pezizomycotina</taxon>
        <taxon>Sordariomycetes</taxon>
        <taxon>Hypocreomycetidae</taxon>
        <taxon>Hypocreales</taxon>
        <taxon>Ophiocordycipitaceae</taxon>
        <taxon>Hirsutella</taxon>
    </lineage>
</organism>
<proteinExistence type="predicted"/>
<keyword evidence="3" id="KW-1185">Reference proteome</keyword>
<dbReference type="InterPro" id="IPR031872">
    <property type="entry name" value="NDC10_II"/>
</dbReference>
<dbReference type="Proteomes" id="UP000054481">
    <property type="component" value="Unassembled WGS sequence"/>
</dbReference>
<reference evidence="2 3" key="1">
    <citation type="journal article" date="2014" name="Genome Biol. Evol.">
        <title>Comparative genomics and transcriptomics analyses reveal divergent lifestyle features of nematode endoparasitic fungus Hirsutella minnesotensis.</title>
        <authorList>
            <person name="Lai Y."/>
            <person name="Liu K."/>
            <person name="Zhang X."/>
            <person name="Zhang X."/>
            <person name="Li K."/>
            <person name="Wang N."/>
            <person name="Shu C."/>
            <person name="Wu Y."/>
            <person name="Wang C."/>
            <person name="Bushley K.E."/>
            <person name="Xiang M."/>
            <person name="Liu X."/>
        </authorList>
    </citation>
    <scope>NUCLEOTIDE SEQUENCE [LARGE SCALE GENOMIC DNA]</scope>
    <source>
        <strain evidence="2 3">3608</strain>
    </source>
</reference>
<dbReference type="EMBL" id="KQ030613">
    <property type="protein sequence ID" value="KJZ70673.1"/>
    <property type="molecule type" value="Genomic_DNA"/>
</dbReference>
<dbReference type="OrthoDB" id="5148997at2759"/>
<dbReference type="Gene3D" id="1.10.443.20">
    <property type="entry name" value="Centromere DNA-binding protein complex CBF3 subunit, domain 2"/>
    <property type="match status" value="1"/>
</dbReference>
<dbReference type="Pfam" id="PF16787">
    <property type="entry name" value="NDC10_II"/>
    <property type="match status" value="1"/>
</dbReference>
<feature type="domain" description="Ndc10" evidence="1">
    <location>
        <begin position="1"/>
        <end position="206"/>
    </location>
</feature>
<dbReference type="GO" id="GO:0003677">
    <property type="term" value="F:DNA binding"/>
    <property type="evidence" value="ECO:0007669"/>
    <property type="project" value="InterPro"/>
</dbReference>
<evidence type="ECO:0000313" key="2">
    <source>
        <dbReference type="EMBL" id="KJZ70673.1"/>
    </source>
</evidence>
<protein>
    <recommendedName>
        <fullName evidence="1">Ndc10 domain-containing protein</fullName>
    </recommendedName>
</protein>
<dbReference type="InterPro" id="IPR038279">
    <property type="entry name" value="Ndc10_dom2_sf"/>
</dbReference>
<sequence length="210" mass="23884">MNTHPSPGKDKVRECLKSLQRRDAQRDKENYADKGRDTLLDGYSEAEFERCQFRTLVDLLFGHYLLTRGGDRRATEISDLFTFEFAGEGSTRCMPLIFTTRAGKQNQHGRLETAGAYRNRNPLVCILGGLSFYLLCRWDLSREPFPDFSRRSSWYDIRLIKGNGADRTAAFSYNSQRDWVVKAFAYAGVTSQKKTHVGRSSGARTATEGD</sequence>